<dbReference type="SUPFAM" id="SSF55120">
    <property type="entry name" value="Pseudouridine synthase"/>
    <property type="match status" value="1"/>
</dbReference>
<sequence>MAKKQWQAVDGIVLLNKPEGVTSNGILQQVRRLYNAKKAGHTGALDPFATGLLPVCFGEATKISGLLLDSDKRYIATLSLGVETDSGDKDGNPLQTVDVPPLSAESIQTVLKGFEGDIMQVPPMYSALKHQGIPLYEYARKGVEVERVARPITIHELTLIDFHPTEITFEVFCSKGTYVRTLGEEIAKALGTLGHLTALHRTQTGSLCGDDMATLETIEQDLAAHLQPLDLPLQHLQAMYLNEADTRTIQHGGKLAVAKPETELVRFYDPQQRFIGVGEWQTEKNLLKPKRLFNLAD</sequence>
<reference evidence="9 10" key="1">
    <citation type="journal article" date="2018" name="Environ. Microbiol.">
        <title>Genomes of ubiquitous marine and hypersaline Hydrogenovibrio, Thiomicrorhabdus and Thiomicrospira spp. encode a diversity of mechanisms to sustain chemolithoautotrophy in heterogeneous environments.</title>
        <authorList>
            <person name="Scott K.M."/>
            <person name="Williams J."/>
            <person name="Porter C.M.B."/>
            <person name="Russel S."/>
            <person name="Harmer T.L."/>
            <person name="Paul J.H."/>
            <person name="Antonen K.M."/>
            <person name="Bridges M.K."/>
            <person name="Camper G.J."/>
            <person name="Campla C.K."/>
            <person name="Casella L.G."/>
            <person name="Chase E."/>
            <person name="Conrad J.W."/>
            <person name="Cruz M.C."/>
            <person name="Dunlap D.S."/>
            <person name="Duran L."/>
            <person name="Fahsbender E.M."/>
            <person name="Goldsmith D.B."/>
            <person name="Keeley R.F."/>
            <person name="Kondoff M.R."/>
            <person name="Kussy B.I."/>
            <person name="Lane M.K."/>
            <person name="Lawler S."/>
            <person name="Leigh B.A."/>
            <person name="Lewis C."/>
            <person name="Lostal L.M."/>
            <person name="Marking D."/>
            <person name="Mancera P.A."/>
            <person name="McClenthan E.C."/>
            <person name="McIntyre E.A."/>
            <person name="Mine J.A."/>
            <person name="Modi S."/>
            <person name="Moore B.D."/>
            <person name="Morgan W.A."/>
            <person name="Nelson K.M."/>
            <person name="Nguyen K.N."/>
            <person name="Ogburn N."/>
            <person name="Parrino D.G."/>
            <person name="Pedapudi A.D."/>
            <person name="Pelham R.P."/>
            <person name="Preece A.M."/>
            <person name="Rampersad E.A."/>
            <person name="Richardson J.C."/>
            <person name="Rodgers C.M."/>
            <person name="Schaffer B.L."/>
            <person name="Sheridan N.E."/>
            <person name="Solone M.R."/>
            <person name="Staley Z.R."/>
            <person name="Tabuchi M."/>
            <person name="Waide R.J."/>
            <person name="Wanjugi P.W."/>
            <person name="Young S."/>
            <person name="Clum A."/>
            <person name="Daum C."/>
            <person name="Huntemann M."/>
            <person name="Ivanova N."/>
            <person name="Kyrpides N."/>
            <person name="Mikhailova N."/>
            <person name="Palaniappan K."/>
            <person name="Pillay M."/>
            <person name="Reddy T.B.K."/>
            <person name="Shapiro N."/>
            <person name="Stamatis D."/>
            <person name="Varghese N."/>
            <person name="Woyke T."/>
            <person name="Boden R."/>
            <person name="Freyermuth S.K."/>
            <person name="Kerfeld C.A."/>
        </authorList>
    </citation>
    <scope>NUCLEOTIDE SEQUENCE [LARGE SCALE GENOMIC DNA]</scope>
    <source>
        <strain evidence="9 10">JR-2</strain>
    </source>
</reference>
<dbReference type="GO" id="GO:0160148">
    <property type="term" value="F:tRNA pseudouridine(55) synthase activity"/>
    <property type="evidence" value="ECO:0007669"/>
    <property type="project" value="UniProtKB-EC"/>
</dbReference>
<dbReference type="GO" id="GO:1990481">
    <property type="term" value="P:mRNA pseudouridine synthesis"/>
    <property type="evidence" value="ECO:0007669"/>
    <property type="project" value="TreeGrafter"/>
</dbReference>
<dbReference type="GO" id="GO:0031119">
    <property type="term" value="P:tRNA pseudouridine synthesis"/>
    <property type="evidence" value="ECO:0007669"/>
    <property type="project" value="UniProtKB-UniRule"/>
</dbReference>
<evidence type="ECO:0000256" key="5">
    <source>
        <dbReference type="HAMAP-Rule" id="MF_01080"/>
    </source>
</evidence>
<dbReference type="RefSeq" id="WP_128384813.1">
    <property type="nucleotide sequence ID" value="NZ_CP035033.1"/>
</dbReference>
<feature type="domain" description="tRNA pseudouridylate synthase B C-terminal" evidence="8">
    <location>
        <begin position="180"/>
        <end position="230"/>
    </location>
</feature>
<dbReference type="GO" id="GO:0003723">
    <property type="term" value="F:RNA binding"/>
    <property type="evidence" value="ECO:0007669"/>
    <property type="project" value="InterPro"/>
</dbReference>
<dbReference type="InterPro" id="IPR014780">
    <property type="entry name" value="tRNA_psdUridine_synth_TruB"/>
</dbReference>
<dbReference type="CDD" id="cd02573">
    <property type="entry name" value="PseudoU_synth_EcTruB"/>
    <property type="match status" value="1"/>
</dbReference>
<dbReference type="SUPFAM" id="SSF88697">
    <property type="entry name" value="PUA domain-like"/>
    <property type="match status" value="1"/>
</dbReference>
<keyword evidence="3 5" id="KW-0819">tRNA processing</keyword>
<dbReference type="InterPro" id="IPR020103">
    <property type="entry name" value="PsdUridine_synth_cat_dom_sf"/>
</dbReference>
<evidence type="ECO:0000256" key="1">
    <source>
        <dbReference type="ARBA" id="ARBA00000385"/>
    </source>
</evidence>
<evidence type="ECO:0000313" key="9">
    <source>
        <dbReference type="EMBL" id="QAB15285.1"/>
    </source>
</evidence>
<evidence type="ECO:0000259" key="8">
    <source>
        <dbReference type="Pfam" id="PF16198"/>
    </source>
</evidence>
<dbReference type="CDD" id="cd21152">
    <property type="entry name" value="PUA_TruB_bacterial"/>
    <property type="match status" value="1"/>
</dbReference>
<dbReference type="InterPro" id="IPR032819">
    <property type="entry name" value="TruB_C"/>
</dbReference>
<feature type="active site" description="Nucleophile" evidence="5">
    <location>
        <position position="46"/>
    </location>
</feature>
<dbReference type="Pfam" id="PF01509">
    <property type="entry name" value="TruB_N"/>
    <property type="match status" value="1"/>
</dbReference>
<name>A0A410H2Y4_9GAMM</name>
<gene>
    <name evidence="5 9" type="primary">truB</name>
    <name evidence="9" type="ORF">EPV75_06185</name>
</gene>
<dbReference type="InterPro" id="IPR015240">
    <property type="entry name" value="tRNA_sdUridine_synth_fam1_C"/>
</dbReference>
<organism evidence="9 10">
    <name type="scientific">Hydrogenovibrio thermophilus</name>
    <dbReference type="NCBI Taxonomy" id="265883"/>
    <lineage>
        <taxon>Bacteria</taxon>
        <taxon>Pseudomonadati</taxon>
        <taxon>Pseudomonadota</taxon>
        <taxon>Gammaproteobacteria</taxon>
        <taxon>Thiotrichales</taxon>
        <taxon>Piscirickettsiaceae</taxon>
        <taxon>Hydrogenovibrio</taxon>
    </lineage>
</organism>
<dbReference type="InterPro" id="IPR015947">
    <property type="entry name" value="PUA-like_sf"/>
</dbReference>
<dbReference type="Pfam" id="PF16198">
    <property type="entry name" value="TruB_C_2"/>
    <property type="match status" value="1"/>
</dbReference>
<evidence type="ECO:0000259" key="6">
    <source>
        <dbReference type="Pfam" id="PF01509"/>
    </source>
</evidence>
<dbReference type="PANTHER" id="PTHR13767">
    <property type="entry name" value="TRNA-PSEUDOURIDINE SYNTHASE"/>
    <property type="match status" value="1"/>
</dbReference>
<proteinExistence type="inferred from homology"/>
<keyword evidence="4 5" id="KW-0413">Isomerase</keyword>
<dbReference type="InterPro" id="IPR036974">
    <property type="entry name" value="PUA_sf"/>
</dbReference>
<dbReference type="NCBIfam" id="TIGR00431">
    <property type="entry name" value="TruB"/>
    <property type="match status" value="1"/>
</dbReference>
<dbReference type="Proteomes" id="UP000285478">
    <property type="component" value="Chromosome"/>
</dbReference>
<keyword evidence="10" id="KW-1185">Reference proteome</keyword>
<feature type="domain" description="tRNA pseudouridine synthase II TruB subfamily 1 C-terminal" evidence="7">
    <location>
        <begin position="240"/>
        <end position="293"/>
    </location>
</feature>
<dbReference type="PANTHER" id="PTHR13767:SF2">
    <property type="entry name" value="PSEUDOURIDYLATE SYNTHASE TRUB1"/>
    <property type="match status" value="1"/>
</dbReference>
<dbReference type="EMBL" id="CP035033">
    <property type="protein sequence ID" value="QAB15285.1"/>
    <property type="molecule type" value="Genomic_DNA"/>
</dbReference>
<comment type="catalytic activity">
    <reaction evidence="1 5">
        <text>uridine(55) in tRNA = pseudouridine(55) in tRNA</text>
        <dbReference type="Rhea" id="RHEA:42532"/>
        <dbReference type="Rhea" id="RHEA-COMP:10101"/>
        <dbReference type="Rhea" id="RHEA-COMP:10102"/>
        <dbReference type="ChEBI" id="CHEBI:65314"/>
        <dbReference type="ChEBI" id="CHEBI:65315"/>
        <dbReference type="EC" id="5.4.99.25"/>
    </reaction>
</comment>
<evidence type="ECO:0000256" key="4">
    <source>
        <dbReference type="ARBA" id="ARBA00023235"/>
    </source>
</evidence>
<feature type="domain" description="Pseudouridine synthase II N-terminal" evidence="6">
    <location>
        <begin position="31"/>
        <end position="179"/>
    </location>
</feature>
<protein>
    <recommendedName>
        <fullName evidence="5">tRNA pseudouridine synthase B</fullName>
        <ecNumber evidence="5">5.4.99.25</ecNumber>
    </recommendedName>
    <alternativeName>
        <fullName evidence="5">tRNA pseudouridine(55) synthase</fullName>
        <shortName evidence="5">Psi55 synthase</shortName>
    </alternativeName>
    <alternativeName>
        <fullName evidence="5">tRNA pseudouridylate synthase</fullName>
    </alternativeName>
    <alternativeName>
        <fullName evidence="5">tRNA-uridine isomerase</fullName>
    </alternativeName>
</protein>
<dbReference type="EC" id="5.4.99.25" evidence="5"/>
<evidence type="ECO:0000256" key="2">
    <source>
        <dbReference type="ARBA" id="ARBA00005642"/>
    </source>
</evidence>
<evidence type="ECO:0000256" key="3">
    <source>
        <dbReference type="ARBA" id="ARBA00022694"/>
    </source>
</evidence>
<evidence type="ECO:0000259" key="7">
    <source>
        <dbReference type="Pfam" id="PF09157"/>
    </source>
</evidence>
<dbReference type="InterPro" id="IPR002501">
    <property type="entry name" value="PsdUridine_synth_N"/>
</dbReference>
<dbReference type="AlphaFoldDB" id="A0A410H2Y4"/>
<dbReference type="KEGG" id="htr:EPV75_06185"/>
<dbReference type="Gene3D" id="2.30.130.10">
    <property type="entry name" value="PUA domain"/>
    <property type="match status" value="1"/>
</dbReference>
<dbReference type="HAMAP" id="MF_01080">
    <property type="entry name" value="TruB_bact"/>
    <property type="match status" value="1"/>
</dbReference>
<comment type="function">
    <text evidence="5">Responsible for synthesis of pseudouridine from uracil-55 in the psi GC loop of transfer RNAs.</text>
</comment>
<dbReference type="Pfam" id="PF09157">
    <property type="entry name" value="TruB-C_2"/>
    <property type="match status" value="1"/>
</dbReference>
<comment type="similarity">
    <text evidence="2 5">Belongs to the pseudouridine synthase TruB family. Type 1 subfamily.</text>
</comment>
<dbReference type="Gene3D" id="3.30.2350.10">
    <property type="entry name" value="Pseudouridine synthase"/>
    <property type="match status" value="1"/>
</dbReference>
<accession>A0A410H2Y4</accession>
<evidence type="ECO:0000313" key="10">
    <source>
        <dbReference type="Proteomes" id="UP000285478"/>
    </source>
</evidence>